<dbReference type="InterPro" id="IPR011256">
    <property type="entry name" value="Reg_factor_effector_dom_sf"/>
</dbReference>
<dbReference type="Gene3D" id="3.20.80.10">
    <property type="entry name" value="Regulatory factor, effector binding domain"/>
    <property type="match status" value="1"/>
</dbReference>
<dbReference type="InterPro" id="IPR029442">
    <property type="entry name" value="GyrI-like"/>
</dbReference>
<dbReference type="InterPro" id="IPR009061">
    <property type="entry name" value="DNA-bd_dom_put_sf"/>
</dbReference>
<evidence type="ECO:0000256" key="1">
    <source>
        <dbReference type="ARBA" id="ARBA00022491"/>
    </source>
</evidence>
<sequence>MAIDQIPIGRFSLISHLSLKALRIYDRKGLLVPAVKDRITGYRSYTVSQIGTGVVIRTLSLLGFSLEEIALILRAKESGDDEKVHSLIAKRRAEIGIEIDRLQKIEEILRHQEISLELIPMSCTEPVIKDITPIRVMSIREKGRYEEVCSRLINELCSVLATENSGQTGLRIAGPPMSIYHDGEYRESDADIEVAFPILGRISKDTSTGSDRINTSTLSGGRFLSLIYKGPYMGIHEGWSRAYAFATENGISLGIPGRELYLNDPCEIPQEELITEIQVPIIGEIELP</sequence>
<name>A0A2V2N9X7_9EURY</name>
<dbReference type="RefSeq" id="WP_109967715.1">
    <property type="nucleotide sequence ID" value="NZ_CP176093.1"/>
</dbReference>
<evidence type="ECO:0000259" key="5">
    <source>
        <dbReference type="PROSITE" id="PS50937"/>
    </source>
</evidence>
<keyword evidence="1" id="KW-0678">Repressor</keyword>
<dbReference type="SMART" id="SM00871">
    <property type="entry name" value="AraC_E_bind"/>
    <property type="match status" value="1"/>
</dbReference>
<dbReference type="SUPFAM" id="SSF46955">
    <property type="entry name" value="Putative DNA-binding domain"/>
    <property type="match status" value="1"/>
</dbReference>
<protein>
    <submittedName>
        <fullName evidence="6">MerR family transcriptional regulator</fullName>
    </submittedName>
</protein>
<comment type="caution">
    <text evidence="6">The sequence shown here is derived from an EMBL/GenBank/DDBJ whole genome shotgun (WGS) entry which is preliminary data.</text>
</comment>
<dbReference type="GeneID" id="97549828"/>
<keyword evidence="7" id="KW-1185">Reference proteome</keyword>
<evidence type="ECO:0000256" key="3">
    <source>
        <dbReference type="ARBA" id="ARBA00023125"/>
    </source>
</evidence>
<proteinExistence type="predicted"/>
<evidence type="ECO:0000313" key="6">
    <source>
        <dbReference type="EMBL" id="PWR74436.1"/>
    </source>
</evidence>
<dbReference type="Pfam" id="PF13411">
    <property type="entry name" value="MerR_1"/>
    <property type="match status" value="1"/>
</dbReference>
<reference evidence="6 7" key="1">
    <citation type="submission" date="2018-05" db="EMBL/GenBank/DDBJ databases">
        <title>Draft genome of Methanospirillum lacunae Ki8-1.</title>
        <authorList>
            <person name="Dueholm M.S."/>
            <person name="Nielsen P.H."/>
            <person name="Bakmann L.F."/>
            <person name="Otzen D.E."/>
        </authorList>
    </citation>
    <scope>NUCLEOTIDE SEQUENCE [LARGE SCALE GENOMIC DNA]</scope>
    <source>
        <strain evidence="6 7">Ki8-1</strain>
    </source>
</reference>
<dbReference type="Proteomes" id="UP000245657">
    <property type="component" value="Unassembled WGS sequence"/>
</dbReference>
<dbReference type="PROSITE" id="PS50937">
    <property type="entry name" value="HTH_MERR_2"/>
    <property type="match status" value="1"/>
</dbReference>
<dbReference type="OrthoDB" id="104532at2157"/>
<dbReference type="InterPro" id="IPR000551">
    <property type="entry name" value="MerR-type_HTH_dom"/>
</dbReference>
<gene>
    <name evidence="6" type="ORF">DK846_04635</name>
</gene>
<evidence type="ECO:0000313" key="7">
    <source>
        <dbReference type="Proteomes" id="UP000245657"/>
    </source>
</evidence>
<dbReference type="PANTHER" id="PTHR30204">
    <property type="entry name" value="REDOX-CYCLING DRUG-SENSING TRANSCRIPTIONAL ACTIVATOR SOXR"/>
    <property type="match status" value="1"/>
</dbReference>
<dbReference type="InterPro" id="IPR010499">
    <property type="entry name" value="AraC_E-bd"/>
</dbReference>
<keyword evidence="4" id="KW-0804">Transcription</keyword>
<organism evidence="6 7">
    <name type="scientific">Methanospirillum lacunae</name>
    <dbReference type="NCBI Taxonomy" id="668570"/>
    <lineage>
        <taxon>Archaea</taxon>
        <taxon>Methanobacteriati</taxon>
        <taxon>Methanobacteriota</taxon>
        <taxon>Stenosarchaea group</taxon>
        <taxon>Methanomicrobia</taxon>
        <taxon>Methanomicrobiales</taxon>
        <taxon>Methanospirillaceae</taxon>
        <taxon>Methanospirillum</taxon>
    </lineage>
</organism>
<dbReference type="Gene3D" id="1.10.1660.10">
    <property type="match status" value="1"/>
</dbReference>
<dbReference type="PANTHER" id="PTHR30204:SF69">
    <property type="entry name" value="MERR-FAMILY TRANSCRIPTIONAL REGULATOR"/>
    <property type="match status" value="1"/>
</dbReference>
<dbReference type="GO" id="GO:0003677">
    <property type="term" value="F:DNA binding"/>
    <property type="evidence" value="ECO:0007669"/>
    <property type="project" value="UniProtKB-KW"/>
</dbReference>
<dbReference type="InterPro" id="IPR047057">
    <property type="entry name" value="MerR_fam"/>
</dbReference>
<dbReference type="EMBL" id="QGMY01000002">
    <property type="protein sequence ID" value="PWR74436.1"/>
    <property type="molecule type" value="Genomic_DNA"/>
</dbReference>
<keyword evidence="3" id="KW-0238">DNA-binding</keyword>
<dbReference type="GO" id="GO:0003700">
    <property type="term" value="F:DNA-binding transcription factor activity"/>
    <property type="evidence" value="ECO:0007669"/>
    <property type="project" value="InterPro"/>
</dbReference>
<keyword evidence="2" id="KW-0805">Transcription regulation</keyword>
<dbReference type="SMART" id="SM00422">
    <property type="entry name" value="HTH_MERR"/>
    <property type="match status" value="1"/>
</dbReference>
<accession>A0A2V2N9X7</accession>
<dbReference type="Pfam" id="PF06445">
    <property type="entry name" value="GyrI-like"/>
    <property type="match status" value="1"/>
</dbReference>
<dbReference type="AlphaFoldDB" id="A0A2V2N9X7"/>
<dbReference type="SUPFAM" id="SSF55136">
    <property type="entry name" value="Probable bacterial effector-binding domain"/>
    <property type="match status" value="1"/>
</dbReference>
<evidence type="ECO:0000256" key="4">
    <source>
        <dbReference type="ARBA" id="ARBA00023163"/>
    </source>
</evidence>
<evidence type="ECO:0000256" key="2">
    <source>
        <dbReference type="ARBA" id="ARBA00023015"/>
    </source>
</evidence>
<feature type="domain" description="HTH merR-type" evidence="5">
    <location>
        <begin position="5"/>
        <end position="75"/>
    </location>
</feature>